<reference evidence="12 13" key="1">
    <citation type="journal article" date="2019" name="Int. J. Syst. Evol. Microbiol.">
        <title>The Global Catalogue of Microorganisms (GCM) 10K type strain sequencing project: providing services to taxonomists for standard genome sequencing and annotation.</title>
        <authorList>
            <consortium name="The Broad Institute Genomics Platform"/>
            <consortium name="The Broad Institute Genome Sequencing Center for Infectious Disease"/>
            <person name="Wu L."/>
            <person name="Ma J."/>
        </authorList>
    </citation>
    <scope>NUCLEOTIDE SEQUENCE [LARGE SCALE GENOMIC DNA]</scope>
    <source>
        <strain evidence="12 13">JCM 15313</strain>
    </source>
</reference>
<dbReference type="PRINTS" id="PR00141">
    <property type="entry name" value="PROTEASOME"/>
</dbReference>
<evidence type="ECO:0000256" key="5">
    <source>
        <dbReference type="ARBA" id="ARBA00022801"/>
    </source>
</evidence>
<evidence type="ECO:0000256" key="11">
    <source>
        <dbReference type="SAM" id="MobiDB-lite"/>
    </source>
</evidence>
<dbReference type="InterPro" id="IPR029055">
    <property type="entry name" value="Ntn_hydrolases_N"/>
</dbReference>
<sequence>MELPHAPRLPPVDGRDATEGSRVSEAFEFGGRLPAAFMNPGTSSFAEFLGQVAPDLLPGRRELPQGTGAHLTPDATTIVALTFPGGVVLAGDRRATSGNVIANRDMDKLFRTDEFSAVAIAGAAGIGIELAKLFQVELEHYEKMEGRSLSLEGKANKLATMIRGNLPMALQGFVVVPLLVGYDLAREAGRIFSYDPVGGRYEEHRYHSVGSGSVYAKGALKKLYSEDFSQQDAVFAAVQSLYDAADDDSATGGPDVHRKIYPLVDVITEDGHQRLPADEVERVATQVVEGRAQRPDGPTAPLR</sequence>
<comment type="caution">
    <text evidence="12">The sequence shown here is derived from an EMBL/GenBank/DDBJ whole genome shotgun (WGS) entry which is preliminary data.</text>
</comment>
<comment type="activity regulation">
    <text evidence="9">The formation of the proteasomal ATPase ARC-20S proteasome complex, likely via the docking of the C-termini of ARC into the intersubunit pockets in the alpha-rings, may trigger opening of the gate for substrate entry. Interconversion between the open-gate and close-gate conformations leads to a dynamic regulation of the 20S proteasome proteolysis activity.</text>
</comment>
<comment type="subunit">
    <text evidence="9">The 20S proteasome core is composed of 14 alpha and 14 beta subunits that assemble into four stacked heptameric rings, resulting in a barrel-shaped structure. The two inner rings, each composed of seven catalytic beta subunits, are sandwiched by two outer rings, each composed of seven alpha subunits. The catalytic chamber with the active sites is on the inside of the barrel. Has a gated structure, the ends of the cylinder being occluded by the N-termini of the alpha-subunits. Is capped by the proteasome-associated ATPase, ARC.</text>
</comment>
<feature type="propeptide" id="PRO_5044902395" description="Removed in mature form; by autocatalysis" evidence="9">
    <location>
        <begin position="1"/>
        <end position="75"/>
    </location>
</feature>
<dbReference type="EC" id="3.4.25.1" evidence="9 10"/>
<dbReference type="GO" id="GO:0000502">
    <property type="term" value="C:proteasome complex"/>
    <property type="evidence" value="ECO:0007669"/>
    <property type="project" value="UniProtKB-KW"/>
</dbReference>
<evidence type="ECO:0000313" key="12">
    <source>
        <dbReference type="EMBL" id="GAA1990650.1"/>
    </source>
</evidence>
<dbReference type="SUPFAM" id="SSF56235">
    <property type="entry name" value="N-terminal nucleophile aminohydrolases (Ntn hydrolases)"/>
    <property type="match status" value="1"/>
</dbReference>
<dbReference type="Pfam" id="PF00227">
    <property type="entry name" value="Proteasome"/>
    <property type="match status" value="1"/>
</dbReference>
<dbReference type="PROSITE" id="PS51476">
    <property type="entry name" value="PROTEASOME_BETA_2"/>
    <property type="match status" value="1"/>
</dbReference>
<gene>
    <name evidence="9 12" type="primary">prcB</name>
    <name evidence="12" type="ORF">GCM10009799_15730</name>
</gene>
<proteinExistence type="inferred from homology"/>
<evidence type="ECO:0000256" key="6">
    <source>
        <dbReference type="ARBA" id="ARBA00022813"/>
    </source>
</evidence>
<dbReference type="Proteomes" id="UP001501585">
    <property type="component" value="Unassembled WGS sequence"/>
</dbReference>
<comment type="catalytic activity">
    <reaction evidence="1 9">
        <text>Cleavage of peptide bonds with very broad specificity.</text>
        <dbReference type="EC" id="3.4.25.1"/>
    </reaction>
</comment>
<evidence type="ECO:0000256" key="3">
    <source>
        <dbReference type="ARBA" id="ARBA00022670"/>
    </source>
</evidence>
<evidence type="ECO:0000256" key="2">
    <source>
        <dbReference type="ARBA" id="ARBA00022490"/>
    </source>
</evidence>
<comment type="similarity">
    <text evidence="9">Belongs to the peptidase T1B family.</text>
</comment>
<keyword evidence="7 9" id="KW-0647">Proteasome</keyword>
<evidence type="ECO:0000256" key="10">
    <source>
        <dbReference type="NCBIfam" id="TIGR03690"/>
    </source>
</evidence>
<keyword evidence="3 9" id="KW-0645">Protease</keyword>
<comment type="function">
    <text evidence="9">Component of the proteasome core, a large protease complex with broad specificity involved in protein degradation.</text>
</comment>
<evidence type="ECO:0000256" key="4">
    <source>
        <dbReference type="ARBA" id="ARBA00022698"/>
    </source>
</evidence>
<dbReference type="HAMAP" id="MF_02113_B">
    <property type="entry name" value="Proteasome_B_B"/>
    <property type="match status" value="1"/>
</dbReference>
<keyword evidence="8 9" id="KW-0865">Zymogen</keyword>
<keyword evidence="2 9" id="KW-0963">Cytoplasm</keyword>
<dbReference type="InterPro" id="IPR022483">
    <property type="entry name" value="PSB_actinobac"/>
</dbReference>
<evidence type="ECO:0000256" key="1">
    <source>
        <dbReference type="ARBA" id="ARBA00001198"/>
    </source>
</evidence>
<keyword evidence="4 9" id="KW-0888">Threonine protease</keyword>
<protein>
    <recommendedName>
        <fullName evidence="9 10">Proteasome subunit beta</fullName>
        <ecNumber evidence="9 10">3.4.25.1</ecNumber>
    </recommendedName>
    <alternativeName>
        <fullName evidence="9">20S proteasome beta subunit</fullName>
    </alternativeName>
    <alternativeName>
        <fullName evidence="9">Proteasome core protein PrcB</fullName>
    </alternativeName>
</protein>
<name>A0ABN2SQ65_9ACTN</name>
<evidence type="ECO:0000313" key="13">
    <source>
        <dbReference type="Proteomes" id="UP001501585"/>
    </source>
</evidence>
<evidence type="ECO:0000256" key="8">
    <source>
        <dbReference type="ARBA" id="ARBA00023145"/>
    </source>
</evidence>
<feature type="region of interest" description="Disordered" evidence="11">
    <location>
        <begin position="1"/>
        <end position="21"/>
    </location>
</feature>
<dbReference type="InterPro" id="IPR001353">
    <property type="entry name" value="Proteasome_sua/b"/>
</dbReference>
<feature type="active site" description="Nucleophile" evidence="9">
    <location>
        <position position="76"/>
    </location>
</feature>
<accession>A0ABN2SQ65</accession>
<evidence type="ECO:0000256" key="7">
    <source>
        <dbReference type="ARBA" id="ARBA00022942"/>
    </source>
</evidence>
<dbReference type="Gene3D" id="3.60.20.10">
    <property type="entry name" value="Glutamine Phosphoribosylpyrophosphate, subunit 1, domain 1"/>
    <property type="match status" value="1"/>
</dbReference>
<dbReference type="PANTHER" id="PTHR32194:SF0">
    <property type="entry name" value="ATP-DEPENDENT PROTEASE SUBUNIT HSLV"/>
    <property type="match status" value="1"/>
</dbReference>
<comment type="subcellular location">
    <subcellularLocation>
        <location evidence="9">Cytoplasm</location>
    </subcellularLocation>
</comment>
<organism evidence="12 13">
    <name type="scientific">Nocardiopsis rhodophaea</name>
    <dbReference type="NCBI Taxonomy" id="280238"/>
    <lineage>
        <taxon>Bacteria</taxon>
        <taxon>Bacillati</taxon>
        <taxon>Actinomycetota</taxon>
        <taxon>Actinomycetes</taxon>
        <taxon>Streptosporangiales</taxon>
        <taxon>Nocardiopsidaceae</taxon>
        <taxon>Nocardiopsis</taxon>
    </lineage>
</organism>
<evidence type="ECO:0000256" key="9">
    <source>
        <dbReference type="HAMAP-Rule" id="MF_02113"/>
    </source>
</evidence>
<dbReference type="NCBIfam" id="TIGR03690">
    <property type="entry name" value="20S_bact_beta"/>
    <property type="match status" value="1"/>
</dbReference>
<dbReference type="InterPro" id="IPR023333">
    <property type="entry name" value="Proteasome_suB-type"/>
</dbReference>
<dbReference type="CDD" id="cd01906">
    <property type="entry name" value="proteasome_protease_HslV"/>
    <property type="match status" value="1"/>
</dbReference>
<keyword evidence="13" id="KW-1185">Reference proteome</keyword>
<feature type="chain" id="PRO_5044902394" description="Proteasome subunit beta" evidence="9">
    <location>
        <begin position="76"/>
        <end position="303"/>
    </location>
</feature>
<keyword evidence="6 9" id="KW-0068">Autocatalytic cleavage</keyword>
<dbReference type="InterPro" id="IPR000243">
    <property type="entry name" value="Pept_T1A_subB"/>
</dbReference>
<dbReference type="EMBL" id="BAAAPC010000005">
    <property type="protein sequence ID" value="GAA1990650.1"/>
    <property type="molecule type" value="Genomic_DNA"/>
</dbReference>
<dbReference type="PANTHER" id="PTHR32194">
    <property type="entry name" value="METALLOPROTEASE TLDD"/>
    <property type="match status" value="1"/>
</dbReference>
<keyword evidence="5 9" id="KW-0378">Hydrolase</keyword>
<comment type="pathway">
    <text evidence="9">Protein degradation; proteasomal Pup-dependent pathway.</text>
</comment>